<keyword evidence="3" id="KW-1185">Reference proteome</keyword>
<dbReference type="NCBIfam" id="TIGR01640">
    <property type="entry name" value="F_box_assoc_1"/>
    <property type="match status" value="1"/>
</dbReference>
<evidence type="ECO:0000313" key="3">
    <source>
        <dbReference type="Proteomes" id="UP001634007"/>
    </source>
</evidence>
<dbReference type="CDD" id="cd22157">
    <property type="entry name" value="F-box_AtFBW1-like"/>
    <property type="match status" value="1"/>
</dbReference>
<accession>A0ABD3IVY2</accession>
<dbReference type="InterPro" id="IPR036047">
    <property type="entry name" value="F-box-like_dom_sf"/>
</dbReference>
<sequence>MAGLPDEIKTEILLRLPAKSLVRFRCMCKSWNSMLTSTSFVEAYGDRSSRFGDKYLLKYNSKDSSRIGIYDLSSRLLSNLDPLFNLSHDTYELVGSCNGIVCLAAYDKYGHTRSEISLWNPSTHERRRLPQPCFLVSELIGFGFDPSSSDGHLGDFKVVNIRMESGFFMGRRSQVEVYSLRRNSWKRIGSVFPRGFDPDCLGNQVVFRNFVCWSYQHDASLVLFDLVEEVFHRMVLPLSMRAVTECVSLLDGCLSLIARNPSRRSREVWIMKEFGAVEPWTKLYTIDLSSTSCTISQCTPLGFAGSRGIFFVKDYSAGLHVVSYNVETARFEKVQVQVDSVQSCRPGYLHAELVLSYEYSDN</sequence>
<protein>
    <recommendedName>
        <fullName evidence="1">F-box domain-containing protein</fullName>
    </recommendedName>
</protein>
<dbReference type="Pfam" id="PF00646">
    <property type="entry name" value="F-box"/>
    <property type="match status" value="1"/>
</dbReference>
<dbReference type="EMBL" id="JBJKBG010000010">
    <property type="protein sequence ID" value="KAL3718121.1"/>
    <property type="molecule type" value="Genomic_DNA"/>
</dbReference>
<dbReference type="InterPro" id="IPR001810">
    <property type="entry name" value="F-box_dom"/>
</dbReference>
<reference evidence="2 3" key="1">
    <citation type="submission" date="2024-11" db="EMBL/GenBank/DDBJ databases">
        <title>Chromosome-level genome assembly of Eucalyptus globulus Labill. provides insights into its genome evolution.</title>
        <authorList>
            <person name="Li X."/>
        </authorList>
    </citation>
    <scope>NUCLEOTIDE SEQUENCE [LARGE SCALE GENOMIC DNA]</scope>
    <source>
        <strain evidence="2">CL2024</strain>
        <tissue evidence="2">Fresh tender leaves</tissue>
    </source>
</reference>
<organism evidence="2 3">
    <name type="scientific">Eucalyptus globulus</name>
    <name type="common">Tasmanian blue gum</name>
    <dbReference type="NCBI Taxonomy" id="34317"/>
    <lineage>
        <taxon>Eukaryota</taxon>
        <taxon>Viridiplantae</taxon>
        <taxon>Streptophyta</taxon>
        <taxon>Embryophyta</taxon>
        <taxon>Tracheophyta</taxon>
        <taxon>Spermatophyta</taxon>
        <taxon>Magnoliopsida</taxon>
        <taxon>eudicotyledons</taxon>
        <taxon>Gunneridae</taxon>
        <taxon>Pentapetalae</taxon>
        <taxon>rosids</taxon>
        <taxon>malvids</taxon>
        <taxon>Myrtales</taxon>
        <taxon>Myrtaceae</taxon>
        <taxon>Myrtoideae</taxon>
        <taxon>Eucalypteae</taxon>
        <taxon>Eucalyptus</taxon>
    </lineage>
</organism>
<dbReference type="AlphaFoldDB" id="A0ABD3IVY2"/>
<evidence type="ECO:0000259" key="1">
    <source>
        <dbReference type="PROSITE" id="PS50181"/>
    </source>
</evidence>
<dbReference type="SMART" id="SM00256">
    <property type="entry name" value="FBOX"/>
    <property type="match status" value="1"/>
</dbReference>
<feature type="domain" description="F-box" evidence="1">
    <location>
        <begin position="1"/>
        <end position="44"/>
    </location>
</feature>
<proteinExistence type="predicted"/>
<dbReference type="InterPro" id="IPR017451">
    <property type="entry name" value="F-box-assoc_interact_dom"/>
</dbReference>
<dbReference type="SUPFAM" id="SSF81383">
    <property type="entry name" value="F-box domain"/>
    <property type="match status" value="1"/>
</dbReference>
<evidence type="ECO:0000313" key="2">
    <source>
        <dbReference type="EMBL" id="KAL3718121.1"/>
    </source>
</evidence>
<dbReference type="PANTHER" id="PTHR31672">
    <property type="entry name" value="BNACNNG10540D PROTEIN"/>
    <property type="match status" value="1"/>
</dbReference>
<dbReference type="InterPro" id="IPR011043">
    <property type="entry name" value="Gal_Oxase/kelch_b-propeller"/>
</dbReference>
<dbReference type="InterPro" id="IPR050796">
    <property type="entry name" value="SCF_F-box_component"/>
</dbReference>
<dbReference type="PANTHER" id="PTHR31672:SF13">
    <property type="entry name" value="F-BOX PROTEIN CPR30-LIKE"/>
    <property type="match status" value="1"/>
</dbReference>
<dbReference type="SUPFAM" id="SSF50965">
    <property type="entry name" value="Galactose oxidase, central domain"/>
    <property type="match status" value="1"/>
</dbReference>
<comment type="caution">
    <text evidence="2">The sequence shown here is derived from an EMBL/GenBank/DDBJ whole genome shotgun (WGS) entry which is preliminary data.</text>
</comment>
<name>A0ABD3IVY2_EUCGL</name>
<dbReference type="InterPro" id="IPR006527">
    <property type="entry name" value="F-box-assoc_dom_typ1"/>
</dbReference>
<dbReference type="Pfam" id="PF07734">
    <property type="entry name" value="FBA_1"/>
    <property type="match status" value="1"/>
</dbReference>
<dbReference type="PROSITE" id="PS50181">
    <property type="entry name" value="FBOX"/>
    <property type="match status" value="1"/>
</dbReference>
<gene>
    <name evidence="2" type="ORF">ACJRO7_003282</name>
</gene>
<dbReference type="Gene3D" id="1.20.1280.50">
    <property type="match status" value="1"/>
</dbReference>
<dbReference type="Proteomes" id="UP001634007">
    <property type="component" value="Unassembled WGS sequence"/>
</dbReference>